<name>A0A4R7PF81_9GAMM</name>
<reference evidence="1 2" key="1">
    <citation type="submission" date="2019-03" db="EMBL/GenBank/DDBJ databases">
        <title>Genomic Encyclopedia of Type Strains, Phase IV (KMG-IV): sequencing the most valuable type-strain genomes for metagenomic binning, comparative biology and taxonomic classification.</title>
        <authorList>
            <person name="Goeker M."/>
        </authorList>
    </citation>
    <scope>NUCLEOTIDE SEQUENCE [LARGE SCALE GENOMIC DNA]</scope>
    <source>
        <strain evidence="1 2">DSM 26377</strain>
    </source>
</reference>
<dbReference type="Proteomes" id="UP000295341">
    <property type="component" value="Unassembled WGS sequence"/>
</dbReference>
<gene>
    <name evidence="1" type="ORF">DFR24_2304</name>
</gene>
<accession>A0A4R7PF81</accession>
<dbReference type="Pfam" id="PF04339">
    <property type="entry name" value="FemAB_like"/>
    <property type="match status" value="1"/>
</dbReference>
<dbReference type="SUPFAM" id="SSF55729">
    <property type="entry name" value="Acyl-CoA N-acyltransferases (Nat)"/>
    <property type="match status" value="1"/>
</dbReference>
<evidence type="ECO:0000313" key="1">
    <source>
        <dbReference type="EMBL" id="TDU32894.1"/>
    </source>
</evidence>
<evidence type="ECO:0000313" key="2">
    <source>
        <dbReference type="Proteomes" id="UP000295341"/>
    </source>
</evidence>
<proteinExistence type="predicted"/>
<sequence length="385" mass="43436">MQRLGDVAAADWDGLFDGGYPFTRHAWLSALEKHGCVSDTEGWQPHHLIAEDDAGRPIGAVPLYLKHHSYGEFVFDFAWANASHELGKPYYPKLLCAIPFVPSVGPRIGVSEESVRPAIASYLARLPEAEKLSSIHALFAADVDAAALDAQGLIERNDTQFQWDDRGYGDMAGFLASLTSEKRKKLQRERRRVAEAGIGFEVARGRELSESAWDLVYRLYINTYLERGQSPYFTRDFLAEIGRHPDLDMRLVFAVHEGRRVAVAITLVGGDTLYGRHWGAEAHYHSLHFECCYYQGIELCLREGLKRFDAGTQGAHKHGRGFEPVRTRSLHRMSDPRLHQAVAHFLARERRAVAARESEFMQHTAYRAESPARVEADRAQSRFDG</sequence>
<keyword evidence="2" id="KW-1185">Reference proteome</keyword>
<dbReference type="Gene3D" id="3.40.630.30">
    <property type="match status" value="1"/>
</dbReference>
<dbReference type="EMBL" id="SOBT01000008">
    <property type="protein sequence ID" value="TDU32894.1"/>
    <property type="molecule type" value="Genomic_DNA"/>
</dbReference>
<dbReference type="AlphaFoldDB" id="A0A4R7PF81"/>
<dbReference type="InterPro" id="IPR007434">
    <property type="entry name" value="FemAB-like"/>
</dbReference>
<dbReference type="PANTHER" id="PTHR47017:SF1">
    <property type="entry name" value="ACYL-COA"/>
    <property type="match status" value="1"/>
</dbReference>
<comment type="caution">
    <text evidence="1">The sequence shown here is derived from an EMBL/GenBank/DDBJ whole genome shotgun (WGS) entry which is preliminary data.</text>
</comment>
<evidence type="ECO:0008006" key="3">
    <source>
        <dbReference type="Google" id="ProtNLM"/>
    </source>
</evidence>
<organism evidence="1 2">
    <name type="scientific">Panacagrimonas perspica</name>
    <dbReference type="NCBI Taxonomy" id="381431"/>
    <lineage>
        <taxon>Bacteria</taxon>
        <taxon>Pseudomonadati</taxon>
        <taxon>Pseudomonadota</taxon>
        <taxon>Gammaproteobacteria</taxon>
        <taxon>Nevskiales</taxon>
        <taxon>Nevskiaceae</taxon>
        <taxon>Panacagrimonas</taxon>
    </lineage>
</organism>
<dbReference type="PANTHER" id="PTHR47017">
    <property type="entry name" value="ACYL-COA"/>
    <property type="match status" value="1"/>
</dbReference>
<dbReference type="InterPro" id="IPR016181">
    <property type="entry name" value="Acyl_CoA_acyltransferase"/>
</dbReference>
<protein>
    <recommendedName>
        <fullName evidence="3">GNAT family N-acetyltransferase</fullName>
    </recommendedName>
</protein>